<accession>C6HT45</accession>
<dbReference type="EMBL" id="GG692440">
    <property type="protein sequence ID" value="EER36492.1"/>
    <property type="molecule type" value="Genomic_DNA"/>
</dbReference>
<reference evidence="2" key="1">
    <citation type="submission" date="2009-05" db="EMBL/GenBank/DDBJ databases">
        <title>The genome sequence of Ajellomyces capsulatus strain H143.</title>
        <authorList>
            <person name="Champion M."/>
            <person name="Cuomo C.A."/>
            <person name="Ma L.-J."/>
            <person name="Henn M.R."/>
            <person name="Sil A."/>
            <person name="Goldman B."/>
            <person name="Young S.K."/>
            <person name="Kodira C.D."/>
            <person name="Zeng Q."/>
            <person name="Koehrsen M."/>
            <person name="Alvarado L."/>
            <person name="Berlin A.M."/>
            <person name="Borenstein D."/>
            <person name="Chen Z."/>
            <person name="Engels R."/>
            <person name="Freedman E."/>
            <person name="Gellesch M."/>
            <person name="Goldberg J."/>
            <person name="Griggs A."/>
            <person name="Gujja S."/>
            <person name="Heiman D.I."/>
            <person name="Hepburn T.A."/>
            <person name="Howarth C."/>
            <person name="Jen D."/>
            <person name="Larson L."/>
            <person name="Lewis B."/>
            <person name="Mehta T."/>
            <person name="Park D."/>
            <person name="Pearson M."/>
            <person name="Roberts A."/>
            <person name="Saif S."/>
            <person name="Shea T.D."/>
            <person name="Shenoy N."/>
            <person name="Sisk P."/>
            <person name="Stolte C."/>
            <person name="Sykes S."/>
            <person name="Walk T."/>
            <person name="White J."/>
            <person name="Yandava C."/>
            <person name="Klein B."/>
            <person name="McEwen J.G."/>
            <person name="Puccia R."/>
            <person name="Goldman G.H."/>
            <person name="Felipe M.S."/>
            <person name="Nino-Vega G."/>
            <person name="San-Blas G."/>
            <person name="Taylor J.W."/>
            <person name="Mendoza L."/>
            <person name="Galagan J.E."/>
            <person name="Nusbaum C."/>
            <person name="Birren B.W."/>
        </authorList>
    </citation>
    <scope>NUCLEOTIDE SEQUENCE [LARGE SCALE GENOMIC DNA]</scope>
    <source>
        <strain evidence="2">H143</strain>
    </source>
</reference>
<evidence type="ECO:0000313" key="2">
    <source>
        <dbReference type="Proteomes" id="UP000002624"/>
    </source>
</evidence>
<dbReference type="VEuPathDB" id="FungiDB:HCDG_09376"/>
<organism evidence="1 2">
    <name type="scientific">Ajellomyces capsulatus (strain H143)</name>
    <name type="common">Darling's disease fungus</name>
    <name type="synonym">Histoplasma capsulatum</name>
    <dbReference type="NCBI Taxonomy" id="544712"/>
    <lineage>
        <taxon>Eukaryota</taxon>
        <taxon>Fungi</taxon>
        <taxon>Dikarya</taxon>
        <taxon>Ascomycota</taxon>
        <taxon>Pezizomycotina</taxon>
        <taxon>Eurotiomycetes</taxon>
        <taxon>Eurotiomycetidae</taxon>
        <taxon>Onygenales</taxon>
        <taxon>Ajellomycetaceae</taxon>
        <taxon>Histoplasma</taxon>
    </lineage>
</organism>
<dbReference type="AlphaFoldDB" id="C6HT45"/>
<gene>
    <name evidence="1" type="ORF">HCDG_09376</name>
</gene>
<evidence type="ECO:0000313" key="1">
    <source>
        <dbReference type="EMBL" id="EER36492.1"/>
    </source>
</evidence>
<protein>
    <submittedName>
        <fullName evidence="1">Uncharacterized protein</fullName>
    </submittedName>
</protein>
<sequence length="138" mass="14863">MAVASECRRQQQALVQDEIGHLSIGWICLWSTLVPKPTNLSSFNQTREAYQGTLPGPKNKAKTLRESKKGARLLQAKNLLLVPFVLEASANAFQRLGGAIPNGTRTFPSASSGACEVDNGLSPLGLLHQSVMIIIIIP</sequence>
<dbReference type="HOGENOM" id="CLU_1854629_0_0_1"/>
<dbReference type="OrthoDB" id="10302520at2759"/>
<name>C6HT45_AJECH</name>
<proteinExistence type="predicted"/>
<dbReference type="Proteomes" id="UP000002624">
    <property type="component" value="Unassembled WGS sequence"/>
</dbReference>